<proteinExistence type="predicted"/>
<accession>A0ACD5WBP2</accession>
<dbReference type="Proteomes" id="UP001732700">
    <property type="component" value="Chromosome 4A"/>
</dbReference>
<sequence length="396" mass="44536">MGGDSIPEFLRVRTRGHDYGLVTVASASAMRHGIPSPEASSSSRGTAGPRQRVFHVRHRAVRIRNSAIYSDRPRRSWQYRGGRAQQPANSRVEEEDSDEASSNELGPTISDASKFETLSLNDSPPALDSTDRAVVDASDMGTGLPDSTIVAPPAAEEALSRRSEERSTADLLLDQPTFDSVEGAMEYFCNSLRVARAAQYKALPLSRQSSLDKFEAERVLVPPHQAQPVPAQEQASAVAAQGRYEGSKEKTAENGQKWMCEEVWMAFQNYREKKDLMEFDYEFEELKCQCFHVENYCKIFHHFNFTVKMKEPGSSEWISTLFFAEVKEILTRTIYFCCPLEPDEYGNCYACKNQRMDHLQHPIIGAFDRGSPYTVFPFMEGSDISSDDDDEPMTCL</sequence>
<organism evidence="1 2">
    <name type="scientific">Avena sativa</name>
    <name type="common">Oat</name>
    <dbReference type="NCBI Taxonomy" id="4498"/>
    <lineage>
        <taxon>Eukaryota</taxon>
        <taxon>Viridiplantae</taxon>
        <taxon>Streptophyta</taxon>
        <taxon>Embryophyta</taxon>
        <taxon>Tracheophyta</taxon>
        <taxon>Spermatophyta</taxon>
        <taxon>Magnoliopsida</taxon>
        <taxon>Liliopsida</taxon>
        <taxon>Poales</taxon>
        <taxon>Poaceae</taxon>
        <taxon>BOP clade</taxon>
        <taxon>Pooideae</taxon>
        <taxon>Poodae</taxon>
        <taxon>Poeae</taxon>
        <taxon>Poeae Chloroplast Group 1 (Aveneae type)</taxon>
        <taxon>Aveninae</taxon>
        <taxon>Avena</taxon>
    </lineage>
</organism>
<reference evidence="1" key="1">
    <citation type="submission" date="2021-05" db="EMBL/GenBank/DDBJ databases">
        <authorList>
            <person name="Scholz U."/>
            <person name="Mascher M."/>
            <person name="Fiebig A."/>
        </authorList>
    </citation>
    <scope>NUCLEOTIDE SEQUENCE [LARGE SCALE GENOMIC DNA]</scope>
</reference>
<dbReference type="EnsemblPlants" id="AVESA.00010b.r2.4AG0609570.1">
    <property type="protein sequence ID" value="AVESA.00010b.r2.4AG0609570.1.CDS"/>
    <property type="gene ID" value="AVESA.00010b.r2.4AG0609570"/>
</dbReference>
<name>A0ACD5WBP2_AVESA</name>
<evidence type="ECO:0000313" key="2">
    <source>
        <dbReference type="Proteomes" id="UP001732700"/>
    </source>
</evidence>
<keyword evidence="2" id="KW-1185">Reference proteome</keyword>
<protein>
    <submittedName>
        <fullName evidence="1">Uncharacterized protein</fullName>
    </submittedName>
</protein>
<evidence type="ECO:0000313" key="1">
    <source>
        <dbReference type="EnsemblPlants" id="AVESA.00010b.r2.4AG0609570.1.CDS"/>
    </source>
</evidence>
<reference evidence="1" key="2">
    <citation type="submission" date="2025-09" db="UniProtKB">
        <authorList>
            <consortium name="EnsemblPlants"/>
        </authorList>
    </citation>
    <scope>IDENTIFICATION</scope>
</reference>